<feature type="compositionally biased region" description="Polar residues" evidence="3">
    <location>
        <begin position="362"/>
        <end position="386"/>
    </location>
</feature>
<dbReference type="STRING" id="2656787.A0A370TY15"/>
<dbReference type="PANTHER" id="PTHR22999:SF23">
    <property type="entry name" value="SORTING NEXIN-16"/>
    <property type="match status" value="1"/>
</dbReference>
<feature type="region of interest" description="Disordered" evidence="3">
    <location>
        <begin position="1"/>
        <end position="64"/>
    </location>
</feature>
<dbReference type="RefSeq" id="XP_031873066.1">
    <property type="nucleotide sequence ID" value="XM_032009012.1"/>
</dbReference>
<evidence type="ECO:0000256" key="2">
    <source>
        <dbReference type="ARBA" id="ARBA00022490"/>
    </source>
</evidence>
<accession>A0A370TY15</accession>
<evidence type="ECO:0000313" key="5">
    <source>
        <dbReference type="EMBL" id="RDL40410.1"/>
    </source>
</evidence>
<dbReference type="GO" id="GO:0005770">
    <property type="term" value="C:late endosome"/>
    <property type="evidence" value="ECO:0007669"/>
    <property type="project" value="TreeGrafter"/>
</dbReference>
<evidence type="ECO:0000259" key="4">
    <source>
        <dbReference type="PROSITE" id="PS51207"/>
    </source>
</evidence>
<protein>
    <recommendedName>
        <fullName evidence="4">PXA domain-containing protein</fullName>
    </recommendedName>
</protein>
<dbReference type="InterPro" id="IPR051837">
    <property type="entry name" value="SortingNexin/PXDomain-PKLike"/>
</dbReference>
<dbReference type="EMBL" id="NPIC01000001">
    <property type="protein sequence ID" value="RDL40410.1"/>
    <property type="molecule type" value="Genomic_DNA"/>
</dbReference>
<keyword evidence="2" id="KW-0963">Cytoplasm</keyword>
<dbReference type="GO" id="GO:0035091">
    <property type="term" value="F:phosphatidylinositol binding"/>
    <property type="evidence" value="ECO:0007669"/>
    <property type="project" value="TreeGrafter"/>
</dbReference>
<reference evidence="5 6" key="1">
    <citation type="journal article" date="2018" name="IMA Fungus">
        <title>IMA Genome-F 9: Draft genome sequence of Annulohypoxylon stygium, Aspergillus mulundensis, Berkeleyomyces basicola (syn. Thielaviopsis basicola), Ceratocystis smalleyi, two Cercospora beticola strains, Coleophoma cylindrospora, Fusarium fracticaudum, Phialophora cf. hyalina, and Morchella septimelata.</title>
        <authorList>
            <person name="Wingfield B.D."/>
            <person name="Bills G.F."/>
            <person name="Dong Y."/>
            <person name="Huang W."/>
            <person name="Nel W.J."/>
            <person name="Swalarsk-Parry B.S."/>
            <person name="Vaghefi N."/>
            <person name="Wilken P.M."/>
            <person name="An Z."/>
            <person name="de Beer Z.W."/>
            <person name="De Vos L."/>
            <person name="Chen L."/>
            <person name="Duong T.A."/>
            <person name="Gao Y."/>
            <person name="Hammerbacher A."/>
            <person name="Kikkert J.R."/>
            <person name="Li Y."/>
            <person name="Li H."/>
            <person name="Li K."/>
            <person name="Li Q."/>
            <person name="Liu X."/>
            <person name="Ma X."/>
            <person name="Naidoo K."/>
            <person name="Pethybridge S.J."/>
            <person name="Sun J."/>
            <person name="Steenkamp E.T."/>
            <person name="van der Nest M.A."/>
            <person name="van Wyk S."/>
            <person name="Wingfield M.J."/>
            <person name="Xiong C."/>
            <person name="Yue Q."/>
            <person name="Zhang X."/>
        </authorList>
    </citation>
    <scope>NUCLEOTIDE SEQUENCE [LARGE SCALE GENOMIC DNA]</scope>
    <source>
        <strain evidence="5 6">BP 5553</strain>
    </source>
</reference>
<proteinExistence type="predicted"/>
<gene>
    <name evidence="5" type="ORF">BP5553_00389</name>
</gene>
<keyword evidence="6" id="KW-1185">Reference proteome</keyword>
<dbReference type="Proteomes" id="UP000254866">
    <property type="component" value="Unassembled WGS sequence"/>
</dbReference>
<feature type="compositionally biased region" description="Low complexity" evidence="3">
    <location>
        <begin position="10"/>
        <end position="29"/>
    </location>
</feature>
<dbReference type="GeneID" id="43593238"/>
<name>A0A370TY15_9HELO</name>
<evidence type="ECO:0000256" key="3">
    <source>
        <dbReference type="SAM" id="MobiDB-lite"/>
    </source>
</evidence>
<feature type="domain" description="PXA" evidence="4">
    <location>
        <begin position="101"/>
        <end position="288"/>
    </location>
</feature>
<dbReference type="PANTHER" id="PTHR22999">
    <property type="entry name" value="PX SERINE/THREONINE KINASE PXK"/>
    <property type="match status" value="1"/>
</dbReference>
<organism evidence="5 6">
    <name type="scientific">Venustampulla echinocandica</name>
    <dbReference type="NCBI Taxonomy" id="2656787"/>
    <lineage>
        <taxon>Eukaryota</taxon>
        <taxon>Fungi</taxon>
        <taxon>Dikarya</taxon>
        <taxon>Ascomycota</taxon>
        <taxon>Pezizomycotina</taxon>
        <taxon>Leotiomycetes</taxon>
        <taxon>Helotiales</taxon>
        <taxon>Pleuroascaceae</taxon>
        <taxon>Venustampulla</taxon>
    </lineage>
</organism>
<comment type="caution">
    <text evidence="5">The sequence shown here is derived from an EMBL/GenBank/DDBJ whole genome shotgun (WGS) entry which is preliminary data.</text>
</comment>
<dbReference type="AlphaFoldDB" id="A0A370TY15"/>
<dbReference type="Pfam" id="PF02194">
    <property type="entry name" value="PXA"/>
    <property type="match status" value="1"/>
</dbReference>
<dbReference type="GO" id="GO:0005769">
    <property type="term" value="C:early endosome"/>
    <property type="evidence" value="ECO:0007669"/>
    <property type="project" value="TreeGrafter"/>
</dbReference>
<dbReference type="PROSITE" id="PS51207">
    <property type="entry name" value="PXA"/>
    <property type="match status" value="1"/>
</dbReference>
<dbReference type="SMART" id="SM00313">
    <property type="entry name" value="PXA"/>
    <property type="match status" value="1"/>
</dbReference>
<feature type="region of interest" description="Disordered" evidence="3">
    <location>
        <begin position="362"/>
        <end position="398"/>
    </location>
</feature>
<sequence length="452" mass="49568">MSRLQPGSKAISTANISSQSASAISNTSAVTPTLVSESSPKEPVSRLTSPAPRQGNRGTSDPLSDRSTLFLIRRALCSHLGDKARSTPAPIDEILPPLTSSNEVDLQLYAFIAIIVREFIQTWYTKITPDPVFVEEVVKIIAHCTRALEQRMRNVDLESLLFDELPDLLDVHLQAHRTAHYSPHPPPLKANPRRIYHALWPLSALSPVPDDSGGPCTQQQLNNEAVYRQLLVQGVLAILLPTEDLENDCLVTLVGQIFSEMILGGGIGGKASEPWMLWEGITKAANVIQTQLPGSKANVRLARSNSDSVCTPPLVVALPDKQKWGIGLRIRSTFWLVLQYAFVTFTAIRLLVATIATAPSLPSRTAPTENATDPSASKEQMFQPAQENEPRLKGRRQTKKTPIIKMKAWSVVCHLLDVDFRMPWLCGAISMLQWTALVGPAEVGTTDGMLDK</sequence>
<evidence type="ECO:0000313" key="6">
    <source>
        <dbReference type="Proteomes" id="UP000254866"/>
    </source>
</evidence>
<evidence type="ECO:0000256" key="1">
    <source>
        <dbReference type="ARBA" id="ARBA00004496"/>
    </source>
</evidence>
<comment type="subcellular location">
    <subcellularLocation>
        <location evidence="1">Cytoplasm</location>
    </subcellularLocation>
</comment>
<dbReference type="InterPro" id="IPR003114">
    <property type="entry name" value="Phox_assoc"/>
</dbReference>
<dbReference type="GO" id="GO:0045022">
    <property type="term" value="P:early endosome to late endosome transport"/>
    <property type="evidence" value="ECO:0007669"/>
    <property type="project" value="TreeGrafter"/>
</dbReference>
<dbReference type="OrthoDB" id="5582218at2759"/>